<comment type="subcellular location">
    <subcellularLocation>
        <location evidence="1">Nucleus</location>
    </subcellularLocation>
</comment>
<dbReference type="InterPro" id="IPR011263">
    <property type="entry name" value="DNA-dir_RNA_pol_RpoA/D/Rpb3"/>
</dbReference>
<dbReference type="PANTHER" id="PTHR11800:SF2">
    <property type="entry name" value="DNA-DIRECTED RNA POLYMERASE II SUBUNIT RPB3"/>
    <property type="match status" value="1"/>
</dbReference>
<dbReference type="EMBL" id="JAAAJA010000348">
    <property type="protein sequence ID" value="KAG0255451.1"/>
    <property type="molecule type" value="Genomic_DNA"/>
</dbReference>
<dbReference type="GO" id="GO:0046983">
    <property type="term" value="F:protein dimerization activity"/>
    <property type="evidence" value="ECO:0007669"/>
    <property type="project" value="InterPro"/>
</dbReference>
<dbReference type="PROSITE" id="PS00446">
    <property type="entry name" value="RNA_POL_D_30KD"/>
    <property type="match status" value="1"/>
</dbReference>
<dbReference type="Pfam" id="PF01000">
    <property type="entry name" value="RNA_pol_A_bac"/>
    <property type="match status" value="1"/>
</dbReference>
<comment type="caution">
    <text evidence="8">The sequence shown here is derived from an EMBL/GenBank/DDBJ whole genome shotgun (WGS) entry which is preliminary data.</text>
</comment>
<dbReference type="SUPFAM" id="SSF55257">
    <property type="entry name" value="RBP11-like subunits of RNA polymerase"/>
    <property type="match status" value="1"/>
</dbReference>
<dbReference type="Proteomes" id="UP000726737">
    <property type="component" value="Unassembled WGS sequence"/>
</dbReference>
<dbReference type="PANTHER" id="PTHR11800">
    <property type="entry name" value="DNA-DIRECTED RNA POLYMERASE"/>
    <property type="match status" value="1"/>
</dbReference>
<dbReference type="FunFam" id="2.170.120.12:FF:000002">
    <property type="entry name" value="DNA-directed RNA polymerase II subunit RPB3"/>
    <property type="match status" value="1"/>
</dbReference>
<evidence type="ECO:0000259" key="7">
    <source>
        <dbReference type="SMART" id="SM00662"/>
    </source>
</evidence>
<dbReference type="GO" id="GO:0005665">
    <property type="term" value="C:RNA polymerase II, core complex"/>
    <property type="evidence" value="ECO:0007669"/>
    <property type="project" value="TreeGrafter"/>
</dbReference>
<evidence type="ECO:0000256" key="1">
    <source>
        <dbReference type="ARBA" id="ARBA00004123"/>
    </source>
</evidence>
<organism evidence="8 9">
    <name type="scientific">Mortierella polycephala</name>
    <dbReference type="NCBI Taxonomy" id="41804"/>
    <lineage>
        <taxon>Eukaryota</taxon>
        <taxon>Fungi</taxon>
        <taxon>Fungi incertae sedis</taxon>
        <taxon>Mucoromycota</taxon>
        <taxon>Mortierellomycotina</taxon>
        <taxon>Mortierellomycetes</taxon>
        <taxon>Mortierellales</taxon>
        <taxon>Mortierellaceae</taxon>
        <taxon>Mortierella</taxon>
    </lineage>
</organism>
<dbReference type="Pfam" id="PF01193">
    <property type="entry name" value="RNA_pol_L"/>
    <property type="match status" value="1"/>
</dbReference>
<dbReference type="InterPro" id="IPR050518">
    <property type="entry name" value="Rpo3/RPB3_RNA_Pol_subunit"/>
</dbReference>
<proteinExistence type="inferred from homology"/>
<keyword evidence="9" id="KW-1185">Reference proteome</keyword>
<accession>A0A9P6PZM0</accession>
<evidence type="ECO:0000256" key="3">
    <source>
        <dbReference type="ARBA" id="ARBA00023163"/>
    </source>
</evidence>
<comment type="similarity">
    <text evidence="5">Belongs to the archaeal Rpo3/eukaryotic RPB3 RNA polymerase subunit family.</text>
</comment>
<dbReference type="SUPFAM" id="SSF56553">
    <property type="entry name" value="Insert subdomain of RNA polymerase alpha subunit"/>
    <property type="match status" value="1"/>
</dbReference>
<dbReference type="InterPro" id="IPR036643">
    <property type="entry name" value="RNApol_insert_sf"/>
</dbReference>
<evidence type="ECO:0000313" key="8">
    <source>
        <dbReference type="EMBL" id="KAG0255451.1"/>
    </source>
</evidence>
<dbReference type="CDD" id="cd07031">
    <property type="entry name" value="RNAP_II_RPB3"/>
    <property type="match status" value="1"/>
</dbReference>
<evidence type="ECO:0000256" key="4">
    <source>
        <dbReference type="ARBA" id="ARBA00023242"/>
    </source>
</evidence>
<dbReference type="NCBIfam" id="NF001988">
    <property type="entry name" value="PRK00783.1"/>
    <property type="match status" value="1"/>
</dbReference>
<keyword evidence="2" id="KW-0240">DNA-directed RNA polymerase</keyword>
<feature type="domain" description="DNA-directed RNA polymerase RpoA/D/Rpb3-type" evidence="7">
    <location>
        <begin position="20"/>
        <end position="268"/>
    </location>
</feature>
<dbReference type="AlphaFoldDB" id="A0A9P6PZM0"/>
<evidence type="ECO:0000256" key="5">
    <source>
        <dbReference type="ARBA" id="ARBA00025804"/>
    </source>
</evidence>
<dbReference type="Gene3D" id="2.170.120.12">
    <property type="entry name" value="DNA-directed RNA polymerase, insert domain"/>
    <property type="match status" value="1"/>
</dbReference>
<dbReference type="HAMAP" id="MF_00320">
    <property type="entry name" value="RNApol_arch_Rpo3"/>
    <property type="match status" value="1"/>
</dbReference>
<dbReference type="InterPro" id="IPR036603">
    <property type="entry name" value="RBP11-like"/>
</dbReference>
<dbReference type="InterPro" id="IPR011262">
    <property type="entry name" value="DNA-dir_RNA_pol_insert"/>
</dbReference>
<keyword evidence="3" id="KW-0804">Transcription</keyword>
<protein>
    <recommendedName>
        <fullName evidence="6">DNA-directed RNA polymerase II subunit RPB3</fullName>
    </recommendedName>
</protein>
<dbReference type="GO" id="GO:0003677">
    <property type="term" value="F:DNA binding"/>
    <property type="evidence" value="ECO:0007669"/>
    <property type="project" value="InterPro"/>
</dbReference>
<dbReference type="Gene3D" id="3.30.1360.10">
    <property type="entry name" value="RNA polymerase, RBP11-like subunit"/>
    <property type="match status" value="1"/>
</dbReference>
<evidence type="ECO:0000313" key="9">
    <source>
        <dbReference type="Proteomes" id="UP000726737"/>
    </source>
</evidence>
<reference evidence="8" key="1">
    <citation type="journal article" date="2020" name="Fungal Divers.">
        <title>Resolving the Mortierellaceae phylogeny through synthesis of multi-gene phylogenetics and phylogenomics.</title>
        <authorList>
            <person name="Vandepol N."/>
            <person name="Liber J."/>
            <person name="Desiro A."/>
            <person name="Na H."/>
            <person name="Kennedy M."/>
            <person name="Barry K."/>
            <person name="Grigoriev I.V."/>
            <person name="Miller A.N."/>
            <person name="O'Donnell K."/>
            <person name="Stajich J.E."/>
            <person name="Bonito G."/>
        </authorList>
    </citation>
    <scope>NUCLEOTIDE SEQUENCE</scope>
    <source>
        <strain evidence="8">KOD948</strain>
    </source>
</reference>
<dbReference type="InterPro" id="IPR022842">
    <property type="entry name" value="RNAP_Rpo3/Rpb3/RPAC1"/>
</dbReference>
<name>A0A9P6PZM0_9FUNG</name>
<dbReference type="GO" id="GO:0006366">
    <property type="term" value="P:transcription by RNA polymerase II"/>
    <property type="evidence" value="ECO:0007669"/>
    <property type="project" value="TreeGrafter"/>
</dbReference>
<dbReference type="SMART" id="SM00662">
    <property type="entry name" value="RPOLD"/>
    <property type="match status" value="1"/>
</dbReference>
<dbReference type="OrthoDB" id="270173at2759"/>
<evidence type="ECO:0000256" key="2">
    <source>
        <dbReference type="ARBA" id="ARBA00022478"/>
    </source>
</evidence>
<gene>
    <name evidence="8" type="primary">RPB3</name>
    <name evidence="8" type="ORF">BG011_005109</name>
</gene>
<dbReference type="InterPro" id="IPR001514">
    <property type="entry name" value="DNA-dir_RNA_pol_30-40kDasu_CS"/>
</dbReference>
<dbReference type="GO" id="GO:0003899">
    <property type="term" value="F:DNA-directed RNA polymerase activity"/>
    <property type="evidence" value="ECO:0007669"/>
    <property type="project" value="InterPro"/>
</dbReference>
<keyword evidence="4" id="KW-0539">Nucleus</keyword>
<sequence length="284" mass="32219">MDIYNSGGPDVSIRSLKKDSMKFVLSNTDLSVANALRRIMIAEVPTMAIDMVEIEVNSTVLTDEFIAHRLGMIPLTSAEVDRIQYTRDCTCTLYCPNCSVELTLHVKVNVDYDDMNDPTIDKTRQITSLDLISSDDSVKPVSDDKAHPILIVKMRPGQELKLKCVAKKGVAKEHAKWSPVYGIAFEYDPYNKLRHSHYWIEEDEKLEWGVSANAAEETPVDPNEPFDYNAKPDRFYIEVETSGCMKPEDVAIRAMTIMQDKLGGLQIKLDDECKDDTQNQRWGY</sequence>
<evidence type="ECO:0000256" key="6">
    <source>
        <dbReference type="ARBA" id="ARBA00072506"/>
    </source>
</evidence>